<dbReference type="Pfam" id="PF01740">
    <property type="entry name" value="STAS"/>
    <property type="match status" value="1"/>
</dbReference>
<dbReference type="PROSITE" id="PS50801">
    <property type="entry name" value="STAS"/>
    <property type="match status" value="1"/>
</dbReference>
<dbReference type="PANTHER" id="PTHR33495:SF2">
    <property type="entry name" value="ANTI-SIGMA FACTOR ANTAGONIST TM_1081-RELATED"/>
    <property type="match status" value="1"/>
</dbReference>
<evidence type="ECO:0000259" key="1">
    <source>
        <dbReference type="PROSITE" id="PS50801"/>
    </source>
</evidence>
<accession>H5XDT5</accession>
<dbReference type="eggNOG" id="COG1366">
    <property type="taxonomic scope" value="Bacteria"/>
</dbReference>
<dbReference type="InterPro" id="IPR002645">
    <property type="entry name" value="STAS_dom"/>
</dbReference>
<dbReference type="GO" id="GO:0043856">
    <property type="term" value="F:anti-sigma factor antagonist activity"/>
    <property type="evidence" value="ECO:0007669"/>
    <property type="project" value="TreeGrafter"/>
</dbReference>
<evidence type="ECO:0000313" key="2">
    <source>
        <dbReference type="EMBL" id="EHR62415.1"/>
    </source>
</evidence>
<dbReference type="InterPro" id="IPR036513">
    <property type="entry name" value="STAS_dom_sf"/>
</dbReference>
<name>H5XDT5_9PSEU</name>
<dbReference type="SUPFAM" id="SSF52091">
    <property type="entry name" value="SpoIIaa-like"/>
    <property type="match status" value="1"/>
</dbReference>
<dbReference type="EMBL" id="CM001440">
    <property type="protein sequence ID" value="EHR62415.1"/>
    <property type="molecule type" value="Genomic_DNA"/>
</dbReference>
<feature type="domain" description="STAS" evidence="1">
    <location>
        <begin position="18"/>
        <end position="116"/>
    </location>
</feature>
<keyword evidence="3" id="KW-1185">Reference proteome</keyword>
<dbReference type="PANTHER" id="PTHR33495">
    <property type="entry name" value="ANTI-SIGMA FACTOR ANTAGONIST TM_1081-RELATED-RELATED"/>
    <property type="match status" value="1"/>
</dbReference>
<dbReference type="RefSeq" id="WP_005458205.1">
    <property type="nucleotide sequence ID" value="NZ_CM001440.1"/>
</dbReference>
<proteinExistence type="predicted"/>
<protein>
    <submittedName>
        <fullName evidence="2">Anti-anti-sigma regulatory factor (Antagonist of anti-sigma factor)</fullName>
    </submittedName>
</protein>
<dbReference type="Proteomes" id="UP000002791">
    <property type="component" value="Chromosome"/>
</dbReference>
<organism evidence="2 3">
    <name type="scientific">Saccharomonospora cyanea NA-134</name>
    <dbReference type="NCBI Taxonomy" id="882082"/>
    <lineage>
        <taxon>Bacteria</taxon>
        <taxon>Bacillati</taxon>
        <taxon>Actinomycetota</taxon>
        <taxon>Actinomycetes</taxon>
        <taxon>Pseudonocardiales</taxon>
        <taxon>Pseudonocardiaceae</taxon>
        <taxon>Saccharomonospora</taxon>
    </lineage>
</organism>
<dbReference type="AlphaFoldDB" id="H5XDT5"/>
<evidence type="ECO:0000313" key="3">
    <source>
        <dbReference type="Proteomes" id="UP000002791"/>
    </source>
</evidence>
<gene>
    <name evidence="2" type="ORF">SaccyDRAFT_3587</name>
</gene>
<sequence length="124" mass="13280">MACTKDDVDVQVDRPVVGLVVIRVVGEVDILGAPKLRERVEAVLPGVRALVLDLSRTTFFGAAGLSVLVHTSALAERLRVRWALVCPAVILRLLRITDLDRELPVCADFAEAVLTATAPSPALS</sequence>
<dbReference type="OrthoDB" id="5194587at2"/>
<dbReference type="HOGENOM" id="CLU_115403_3_1_11"/>
<dbReference type="CDD" id="cd07043">
    <property type="entry name" value="STAS_anti-anti-sigma_factors"/>
    <property type="match status" value="1"/>
</dbReference>
<reference evidence="2 3" key="1">
    <citation type="submission" date="2011-11" db="EMBL/GenBank/DDBJ databases">
        <title>The Noncontiguous Finished sequence of Saccharomonospora cyanea NA-134.</title>
        <authorList>
            <consortium name="US DOE Joint Genome Institute"/>
            <person name="Lucas S."/>
            <person name="Han J."/>
            <person name="Lapidus A."/>
            <person name="Cheng J.-F."/>
            <person name="Goodwin L."/>
            <person name="Pitluck S."/>
            <person name="Peters L."/>
            <person name="Ovchinnikova G."/>
            <person name="Lu M."/>
            <person name="Detter J.C."/>
            <person name="Han C."/>
            <person name="Tapia R."/>
            <person name="Land M."/>
            <person name="Hauser L."/>
            <person name="Kyrpides N."/>
            <person name="Ivanova N."/>
            <person name="Pagani I."/>
            <person name="Brambilla E.-M."/>
            <person name="Klenk H.-P."/>
            <person name="Woyke T."/>
        </authorList>
    </citation>
    <scope>NUCLEOTIDE SEQUENCE [LARGE SCALE GENOMIC DNA]</scope>
    <source>
        <strain evidence="2 3">NA-134</strain>
    </source>
</reference>
<dbReference type="STRING" id="882082.SaccyDRAFT_3587"/>
<dbReference type="Gene3D" id="3.30.750.24">
    <property type="entry name" value="STAS domain"/>
    <property type="match status" value="1"/>
</dbReference>